<accession>A0AAF5DHU4</accession>
<proteinExistence type="predicted"/>
<protein>
    <submittedName>
        <fullName evidence="2">Uncharacterized protein</fullName>
    </submittedName>
</protein>
<name>A0AAF5DHU4_STRER</name>
<dbReference type="WBParaSite" id="TCONS_00012752.p1">
    <property type="protein sequence ID" value="TCONS_00012752.p1"/>
    <property type="gene ID" value="XLOC_008436"/>
</dbReference>
<organism evidence="1 2">
    <name type="scientific">Strongyloides stercoralis</name>
    <name type="common">Threadworm</name>
    <dbReference type="NCBI Taxonomy" id="6248"/>
    <lineage>
        <taxon>Eukaryota</taxon>
        <taxon>Metazoa</taxon>
        <taxon>Ecdysozoa</taxon>
        <taxon>Nematoda</taxon>
        <taxon>Chromadorea</taxon>
        <taxon>Rhabditida</taxon>
        <taxon>Tylenchina</taxon>
        <taxon>Panagrolaimomorpha</taxon>
        <taxon>Strongyloidoidea</taxon>
        <taxon>Strongyloididae</taxon>
        <taxon>Strongyloides</taxon>
    </lineage>
</organism>
<reference evidence="2" key="1">
    <citation type="submission" date="2024-02" db="UniProtKB">
        <authorList>
            <consortium name="WormBaseParasite"/>
        </authorList>
    </citation>
    <scope>IDENTIFICATION</scope>
</reference>
<dbReference type="Proteomes" id="UP000035681">
    <property type="component" value="Unplaced"/>
</dbReference>
<evidence type="ECO:0000313" key="1">
    <source>
        <dbReference type="Proteomes" id="UP000035681"/>
    </source>
</evidence>
<sequence>MKETISYTKEMLASAELKDSLCGEFFRTMNDVNKDTFLIELQLHFDGANFNKSNKSHQIFSISIRILNLSMSIRNKIRFYIPLAIFYGEQKPPLELIEEKILRSFESKLILLNLKIFL</sequence>
<keyword evidence="1" id="KW-1185">Reference proteome</keyword>
<dbReference type="AlphaFoldDB" id="A0AAF5DHU4"/>
<evidence type="ECO:0000313" key="2">
    <source>
        <dbReference type="WBParaSite" id="TCONS_00012752.p1"/>
    </source>
</evidence>